<keyword evidence="3" id="KW-1185">Reference proteome</keyword>
<protein>
    <submittedName>
        <fullName evidence="2">Uncharacterized protein</fullName>
    </submittedName>
</protein>
<reference evidence="2 3" key="1">
    <citation type="submission" date="2016-03" db="EMBL/GenBank/DDBJ databases">
        <authorList>
            <person name="Ploux O."/>
        </authorList>
    </citation>
    <scope>NUCLEOTIDE SEQUENCE [LARGE SCALE GENOMIC DNA]</scope>
    <source>
        <strain evidence="2 3">UAMH 11012</strain>
    </source>
</reference>
<organism evidence="2 3">
    <name type="scientific">Phialocephala subalpina</name>
    <dbReference type="NCBI Taxonomy" id="576137"/>
    <lineage>
        <taxon>Eukaryota</taxon>
        <taxon>Fungi</taxon>
        <taxon>Dikarya</taxon>
        <taxon>Ascomycota</taxon>
        <taxon>Pezizomycotina</taxon>
        <taxon>Leotiomycetes</taxon>
        <taxon>Helotiales</taxon>
        <taxon>Mollisiaceae</taxon>
        <taxon>Phialocephala</taxon>
        <taxon>Phialocephala fortinii species complex</taxon>
    </lineage>
</organism>
<dbReference type="OrthoDB" id="4232626at2759"/>
<gene>
    <name evidence="2" type="ORF">PAC_04653</name>
</gene>
<accession>A0A1L7WPS5</accession>
<dbReference type="AlphaFoldDB" id="A0A1L7WPS5"/>
<feature type="region of interest" description="Disordered" evidence="1">
    <location>
        <begin position="1"/>
        <end position="22"/>
    </location>
</feature>
<evidence type="ECO:0000313" key="2">
    <source>
        <dbReference type="EMBL" id="CZR54769.1"/>
    </source>
</evidence>
<proteinExistence type="predicted"/>
<sequence length="402" mass="45729">MSSPTPSLDSFDSYEQWNPYDDISQQQTQTNDLKLCQFPDWDSEGTYDDDPPIYIHYAIVWKVTRNNRAVMGLDTVQDTVLAPAAYFQHFIRPNIDNYWREKDKPVRSEDTNVVVSVTQRKEPPLTKRFADTSIDWAVIEKQLVSWGEFYRAGKKLTLKLPFNYVDMLAEGALQLDAEQASSGRPSVWREVYNTMRCPGPPCKKGPHCWRDPIGKKHYPLNTRQLKSLIMHVQEGHTLETHNDVPANIREELYAEEQKLLEKHQKASGSGTSAAAPPAIHITNVLPPPSGPTSYRAFSAGTPAPDIPSHTPVDRLNIPGFRDDAVKEYCAWQQSQVKEPALKAGFQTACGVILKRGFDLELIRRNPNPKFLIDEDVQEGIAEHVISDIDYWFENIKRPRIGE</sequence>
<name>A0A1L7WPS5_9HELO</name>
<dbReference type="Proteomes" id="UP000184330">
    <property type="component" value="Unassembled WGS sequence"/>
</dbReference>
<feature type="compositionally biased region" description="Polar residues" evidence="1">
    <location>
        <begin position="1"/>
        <end position="16"/>
    </location>
</feature>
<evidence type="ECO:0000313" key="3">
    <source>
        <dbReference type="Proteomes" id="UP000184330"/>
    </source>
</evidence>
<evidence type="ECO:0000256" key="1">
    <source>
        <dbReference type="SAM" id="MobiDB-lite"/>
    </source>
</evidence>
<dbReference type="EMBL" id="FJOG01000005">
    <property type="protein sequence ID" value="CZR54769.1"/>
    <property type="molecule type" value="Genomic_DNA"/>
</dbReference>
<dbReference type="STRING" id="576137.A0A1L7WPS5"/>